<dbReference type="Proteomes" id="UP000783686">
    <property type="component" value="Unassembled WGS sequence"/>
</dbReference>
<reference evidence="1" key="1">
    <citation type="submission" date="2020-09" db="EMBL/GenBank/DDBJ databases">
        <authorList>
            <person name="Kikuchi T."/>
        </authorList>
    </citation>
    <scope>NUCLEOTIDE SEQUENCE</scope>
    <source>
        <strain evidence="1">SH1</strain>
    </source>
</reference>
<organism evidence="1 2">
    <name type="scientific">Bursaphelenchus okinawaensis</name>
    <dbReference type="NCBI Taxonomy" id="465554"/>
    <lineage>
        <taxon>Eukaryota</taxon>
        <taxon>Metazoa</taxon>
        <taxon>Ecdysozoa</taxon>
        <taxon>Nematoda</taxon>
        <taxon>Chromadorea</taxon>
        <taxon>Rhabditida</taxon>
        <taxon>Tylenchina</taxon>
        <taxon>Tylenchomorpha</taxon>
        <taxon>Aphelenchoidea</taxon>
        <taxon>Aphelenchoididae</taxon>
        <taxon>Bursaphelenchus</taxon>
    </lineage>
</organism>
<dbReference type="OrthoDB" id="6284217at2759"/>
<dbReference type="EMBL" id="CAJFDH010000002">
    <property type="protein sequence ID" value="CAD5209753.1"/>
    <property type="molecule type" value="Genomic_DNA"/>
</dbReference>
<keyword evidence="2" id="KW-1185">Reference proteome</keyword>
<name>A0A811K265_9BILA</name>
<dbReference type="Proteomes" id="UP000614601">
    <property type="component" value="Unassembled WGS sequence"/>
</dbReference>
<accession>A0A811K265</accession>
<proteinExistence type="predicted"/>
<evidence type="ECO:0000313" key="1">
    <source>
        <dbReference type="EMBL" id="CAD5209753.1"/>
    </source>
</evidence>
<gene>
    <name evidence="1" type="ORF">BOKJ2_LOCUS2845</name>
</gene>
<evidence type="ECO:0000313" key="2">
    <source>
        <dbReference type="Proteomes" id="UP000614601"/>
    </source>
</evidence>
<protein>
    <submittedName>
        <fullName evidence="1">Uncharacterized protein</fullName>
    </submittedName>
</protein>
<sequence>MNCVSNVAKVVSQEASGFQKIEKRQTSSKSVALKLTAECNKAIQKAIEMGWPVRIVSTETGVTIEVGNSSTSVCTFTCKQQRLNGNVEAVSQTGTTRFEKVSSLKNKLVVNDTDKSFADARHQIAKLADVQSHA</sequence>
<dbReference type="AlphaFoldDB" id="A0A811K265"/>
<comment type="caution">
    <text evidence="1">The sequence shown here is derived from an EMBL/GenBank/DDBJ whole genome shotgun (WGS) entry which is preliminary data.</text>
</comment>
<dbReference type="EMBL" id="CAJFCW020000002">
    <property type="protein sequence ID" value="CAG9089994.1"/>
    <property type="molecule type" value="Genomic_DNA"/>
</dbReference>